<feature type="region of interest" description="Disordered" evidence="3">
    <location>
        <begin position="1"/>
        <end position="29"/>
    </location>
</feature>
<dbReference type="Pfam" id="PF13193">
    <property type="entry name" value="AMP-binding_C"/>
    <property type="match status" value="1"/>
</dbReference>
<dbReference type="EMBL" id="JAGTPG010000002">
    <property type="protein sequence ID" value="MBR8640624.1"/>
    <property type="molecule type" value="Genomic_DNA"/>
</dbReference>
<dbReference type="InterPro" id="IPR010071">
    <property type="entry name" value="AA_adenyl_dom"/>
</dbReference>
<dbReference type="GO" id="GO:0017000">
    <property type="term" value="P:antibiotic biosynthetic process"/>
    <property type="evidence" value="ECO:0007669"/>
    <property type="project" value="UniProtKB-ARBA"/>
</dbReference>
<evidence type="ECO:0000259" key="4">
    <source>
        <dbReference type="PROSITE" id="PS50075"/>
    </source>
</evidence>
<feature type="compositionally biased region" description="Low complexity" evidence="3">
    <location>
        <begin position="1"/>
        <end position="16"/>
    </location>
</feature>
<dbReference type="PANTHER" id="PTHR45527:SF1">
    <property type="entry name" value="FATTY ACID SYNTHASE"/>
    <property type="match status" value="1"/>
</dbReference>
<feature type="domain" description="Carrier" evidence="4">
    <location>
        <begin position="528"/>
        <end position="603"/>
    </location>
</feature>
<evidence type="ECO:0000313" key="6">
    <source>
        <dbReference type="Proteomes" id="UP000682308"/>
    </source>
</evidence>
<dbReference type="InterPro" id="IPR036736">
    <property type="entry name" value="ACP-like_sf"/>
</dbReference>
<feature type="compositionally biased region" description="Low complexity" evidence="3">
    <location>
        <begin position="514"/>
        <end position="531"/>
    </location>
</feature>
<proteinExistence type="predicted"/>
<keyword evidence="6" id="KW-1185">Reference proteome</keyword>
<organism evidence="5 6">
    <name type="scientific">Streptomyces tuirus</name>
    <dbReference type="NCBI Taxonomy" id="68278"/>
    <lineage>
        <taxon>Bacteria</taxon>
        <taxon>Bacillati</taxon>
        <taxon>Actinomycetota</taxon>
        <taxon>Actinomycetes</taxon>
        <taxon>Kitasatosporales</taxon>
        <taxon>Streptomycetaceae</taxon>
        <taxon>Streptomyces</taxon>
    </lineage>
</organism>
<protein>
    <submittedName>
        <fullName evidence="5">Non-ribosomal peptide synthetase</fullName>
    </submittedName>
</protein>
<dbReference type="PANTHER" id="PTHR45527">
    <property type="entry name" value="NONRIBOSOMAL PEPTIDE SYNTHETASE"/>
    <property type="match status" value="1"/>
</dbReference>
<dbReference type="Pfam" id="PF00501">
    <property type="entry name" value="AMP-binding"/>
    <property type="match status" value="1"/>
</dbReference>
<name>A0A941FD49_9ACTN</name>
<dbReference type="Gene3D" id="3.30.300.30">
    <property type="match status" value="1"/>
</dbReference>
<dbReference type="Gene3D" id="3.40.50.980">
    <property type="match status" value="2"/>
</dbReference>
<dbReference type="Gene3D" id="2.30.38.10">
    <property type="entry name" value="Luciferase, Domain 3"/>
    <property type="match status" value="1"/>
</dbReference>
<sequence>MTLPATAGAPHDPAAASRRSVADRFEQAAAAHPDRPALVFGSDVVTYGELEARSAAVSAGLAGRGMGAEDLVGLLLPRGVELVVGLLGALRAGSGYLPLDPSLPMGRVADMCRQASAELILSDAALRRAVPPALRRRILTVQTCARSGGSGHRRAAIAPGQRAYVLYTSGSTGHPKGVEVTHGSLASLLDALDEVVAGPVPARVGWNASPSFDASVQQWLRLCRGDTVVLVPDEVRRDPQALAALVAAEHLDELDITPSHTVSLLEHLPRRGRGRPLRLLVGGEAIGPGLWRRLADLREAGVLEPVNLYGPTECTVDTTHTPVDHSGGPHLGGPLPGVRVYLLDAALKPVRSVATGELYVSGSGVSRGYLGMPALTAQRFVPDVIAGDGSRMYRTGDLARIGPDGRLEFLGRRDDQVKLNGYRIELGEVDAVLSRCPGVVQAVAMVRNDMPGGTGLVGYCRMERTADGRAAPFDAGAIQRAAGEYLPAYMVPTVLVPLERLPLTGNGKVDREALPAPSRPARSSAPAAPLTSAERHLAEVWREVLEVDEVGPDDDFFDLGGQSSLAITLVARLRRLTGRPIPMVAVFDHPVLRDLAAHLDGTLGDWTAGQR</sequence>
<evidence type="ECO:0000256" key="3">
    <source>
        <dbReference type="SAM" id="MobiDB-lite"/>
    </source>
</evidence>
<dbReference type="Proteomes" id="UP000682308">
    <property type="component" value="Unassembled WGS sequence"/>
</dbReference>
<dbReference type="InterPro" id="IPR025110">
    <property type="entry name" value="AMP-bd_C"/>
</dbReference>
<dbReference type="PROSITE" id="PS50075">
    <property type="entry name" value="CARRIER"/>
    <property type="match status" value="1"/>
</dbReference>
<dbReference type="InterPro" id="IPR020845">
    <property type="entry name" value="AMP-binding_CS"/>
</dbReference>
<dbReference type="InterPro" id="IPR045851">
    <property type="entry name" value="AMP-bd_C_sf"/>
</dbReference>
<dbReference type="SMART" id="SM00823">
    <property type="entry name" value="PKS_PP"/>
    <property type="match status" value="1"/>
</dbReference>
<accession>A0A941FD49</accession>
<dbReference type="GO" id="GO:0043041">
    <property type="term" value="P:amino acid activation for nonribosomal peptide biosynthetic process"/>
    <property type="evidence" value="ECO:0007669"/>
    <property type="project" value="TreeGrafter"/>
</dbReference>
<evidence type="ECO:0000256" key="2">
    <source>
        <dbReference type="ARBA" id="ARBA00022553"/>
    </source>
</evidence>
<dbReference type="InterPro" id="IPR000873">
    <property type="entry name" value="AMP-dep_synth/lig_dom"/>
</dbReference>
<keyword evidence="2" id="KW-0597">Phosphoprotein</keyword>
<dbReference type="GO" id="GO:0005737">
    <property type="term" value="C:cytoplasm"/>
    <property type="evidence" value="ECO:0007669"/>
    <property type="project" value="TreeGrafter"/>
</dbReference>
<dbReference type="InterPro" id="IPR020806">
    <property type="entry name" value="PKS_PP-bd"/>
</dbReference>
<dbReference type="NCBIfam" id="TIGR01733">
    <property type="entry name" value="AA-adenyl-dom"/>
    <property type="match status" value="1"/>
</dbReference>
<dbReference type="FunFam" id="3.30.300.30:FF:000010">
    <property type="entry name" value="Enterobactin synthetase component F"/>
    <property type="match status" value="1"/>
</dbReference>
<comment type="caution">
    <text evidence="5">The sequence shown here is derived from an EMBL/GenBank/DDBJ whole genome shotgun (WGS) entry which is preliminary data.</text>
</comment>
<keyword evidence="1" id="KW-0596">Phosphopantetheine</keyword>
<evidence type="ECO:0000313" key="5">
    <source>
        <dbReference type="EMBL" id="MBR8640624.1"/>
    </source>
</evidence>
<dbReference type="GO" id="GO:0031177">
    <property type="term" value="F:phosphopantetheine binding"/>
    <property type="evidence" value="ECO:0007669"/>
    <property type="project" value="InterPro"/>
</dbReference>
<reference evidence="5 6" key="1">
    <citation type="submission" date="2021-04" db="EMBL/GenBank/DDBJ databases">
        <title>Characterization of the biosynthetic gene cluster of new lipopeptides with antitumor activity in the genome of the marine Streptomyces PHM034.</title>
        <authorList>
            <person name="Ceniceros A."/>
            <person name="Canedo L."/>
            <person name="Mendez C."/>
            <person name="Olano C."/>
            <person name="Schleissner C."/>
            <person name="Cuevas C."/>
            <person name="De La Calle F."/>
            <person name="Salas J.A."/>
        </authorList>
    </citation>
    <scope>NUCLEOTIDE SEQUENCE [LARGE SCALE GENOMIC DNA]</scope>
    <source>
        <strain evidence="5 6">PHM034</strain>
    </source>
</reference>
<gene>
    <name evidence="5" type="ORF">KEF29_18080</name>
</gene>
<dbReference type="Gene3D" id="1.10.1200.10">
    <property type="entry name" value="ACP-like"/>
    <property type="match status" value="1"/>
</dbReference>
<dbReference type="Pfam" id="PF00550">
    <property type="entry name" value="PP-binding"/>
    <property type="match status" value="1"/>
</dbReference>
<dbReference type="GO" id="GO:0044550">
    <property type="term" value="P:secondary metabolite biosynthetic process"/>
    <property type="evidence" value="ECO:0007669"/>
    <property type="project" value="TreeGrafter"/>
</dbReference>
<dbReference type="InterPro" id="IPR009081">
    <property type="entry name" value="PP-bd_ACP"/>
</dbReference>
<dbReference type="AlphaFoldDB" id="A0A941FD49"/>
<dbReference type="PROSITE" id="PS00455">
    <property type="entry name" value="AMP_BINDING"/>
    <property type="match status" value="1"/>
</dbReference>
<evidence type="ECO:0000256" key="1">
    <source>
        <dbReference type="ARBA" id="ARBA00022450"/>
    </source>
</evidence>
<dbReference type="SUPFAM" id="SSF47336">
    <property type="entry name" value="ACP-like"/>
    <property type="match status" value="1"/>
</dbReference>
<dbReference type="CDD" id="cd05930">
    <property type="entry name" value="A_NRPS"/>
    <property type="match status" value="1"/>
</dbReference>
<dbReference type="SUPFAM" id="SSF56801">
    <property type="entry name" value="Acetyl-CoA synthetase-like"/>
    <property type="match status" value="1"/>
</dbReference>
<feature type="region of interest" description="Disordered" evidence="3">
    <location>
        <begin position="509"/>
        <end position="531"/>
    </location>
</feature>